<keyword evidence="2" id="KW-1185">Reference proteome</keyword>
<proteinExistence type="predicted"/>
<dbReference type="Gene3D" id="3.40.50.2000">
    <property type="entry name" value="Glycogen Phosphorylase B"/>
    <property type="match status" value="1"/>
</dbReference>
<dbReference type="EMBL" id="JAUSWN010000010">
    <property type="protein sequence ID" value="MDQ0479641.1"/>
    <property type="molecule type" value="Genomic_DNA"/>
</dbReference>
<name>A0ABU0JRB7_HATLI</name>
<evidence type="ECO:0000313" key="2">
    <source>
        <dbReference type="Proteomes" id="UP001224418"/>
    </source>
</evidence>
<dbReference type="RefSeq" id="WP_307355642.1">
    <property type="nucleotide sequence ID" value="NZ_BAAACJ010000005.1"/>
</dbReference>
<gene>
    <name evidence="1" type="ORF">QOZ93_001382</name>
</gene>
<organism evidence="1 2">
    <name type="scientific">Hathewaya limosa</name>
    <name type="common">Clostridium limosum</name>
    <dbReference type="NCBI Taxonomy" id="1536"/>
    <lineage>
        <taxon>Bacteria</taxon>
        <taxon>Bacillati</taxon>
        <taxon>Bacillota</taxon>
        <taxon>Clostridia</taxon>
        <taxon>Eubacteriales</taxon>
        <taxon>Clostridiaceae</taxon>
        <taxon>Hathewaya</taxon>
    </lineage>
</organism>
<comment type="caution">
    <text evidence="1">The sequence shown here is derived from an EMBL/GenBank/DDBJ whole genome shotgun (WGS) entry which is preliminary data.</text>
</comment>
<dbReference type="Proteomes" id="UP001224418">
    <property type="component" value="Unassembled WGS sequence"/>
</dbReference>
<sequence length="375" mass="44285">MECKRCIFHVPYKINKEVTSGTNIRPIKMIDGFKLNGYKVDIIEGYGEKRKNAIEEIKNNIKQGIKYDFVYSESSTMPTQLTEKNHIPKYPFLDFGFLKFCKDNLIPIGLFYRDIHWKFPQYKNSVNIVKQLVSKVFYEYDLKKYRQLIDVLYLPSNKMFKYLDIDFNGQIYDLPPGTEQIDLTFYGCKNEDASKLIKLFYVGGINEELYNLKLLFKAVKENKNLFLTLCCRENEWENNKQEYEEYLNDRINIIHKKGEELISIARNSDIMNLYIKPTAYWEFAMPVKLFTYLSYEKPMLGVKNTSAGDFIEKNNIGWSIEYNFESINEFFKGLSREHIKEKEGNLPLICENNTWKSRAKKVIEDLNNFSRNGGV</sequence>
<evidence type="ECO:0000313" key="1">
    <source>
        <dbReference type="EMBL" id="MDQ0479641.1"/>
    </source>
</evidence>
<protein>
    <recommendedName>
        <fullName evidence="3">Glycosyltransferase</fullName>
    </recommendedName>
</protein>
<reference evidence="1 2" key="1">
    <citation type="submission" date="2023-07" db="EMBL/GenBank/DDBJ databases">
        <title>Genomic Encyclopedia of Type Strains, Phase IV (KMG-IV): sequencing the most valuable type-strain genomes for metagenomic binning, comparative biology and taxonomic classification.</title>
        <authorList>
            <person name="Goeker M."/>
        </authorList>
    </citation>
    <scope>NUCLEOTIDE SEQUENCE [LARGE SCALE GENOMIC DNA]</scope>
    <source>
        <strain evidence="1 2">DSM 1400</strain>
    </source>
</reference>
<accession>A0ABU0JRB7</accession>
<evidence type="ECO:0008006" key="3">
    <source>
        <dbReference type="Google" id="ProtNLM"/>
    </source>
</evidence>